<name>A0A6A4SF91_SCOMX</name>
<evidence type="ECO:0000313" key="2">
    <source>
        <dbReference type="Proteomes" id="UP000438429"/>
    </source>
</evidence>
<comment type="caution">
    <text evidence="1">The sequence shown here is derived from an EMBL/GenBank/DDBJ whole genome shotgun (WGS) entry which is preliminary data.</text>
</comment>
<sequence>MNAQLYSNEVQRKCRGIRFEACLCSCKAVGQSVQQKKLFMGKLGMTGENLPTLEVRVEGKKRKEEAVLESQRERNVSNDFVAFNGFCKASLSTVGYDDVPRLLRQISNRANSRARCLTVSIQIKGLTFTEKKGKKSNSEAVTLALWGSPADRGGNTEMLRHLKTETLKHAIKDKNWW</sequence>
<reference evidence="1 2" key="1">
    <citation type="submission" date="2019-06" db="EMBL/GenBank/DDBJ databases">
        <title>Draft genomes of female and male turbot (Scophthalmus maximus).</title>
        <authorList>
            <person name="Xu H."/>
            <person name="Xu X.-W."/>
            <person name="Shao C."/>
            <person name="Chen S."/>
        </authorList>
    </citation>
    <scope>NUCLEOTIDE SEQUENCE [LARGE SCALE GENOMIC DNA]</scope>
    <source>
        <strain evidence="1">Ysfricsl-2016a</strain>
        <tissue evidence="1">Blood</tissue>
    </source>
</reference>
<proteinExistence type="predicted"/>
<accession>A0A6A4SF91</accession>
<protein>
    <submittedName>
        <fullName evidence="1">Uncharacterized protein</fullName>
    </submittedName>
</protein>
<dbReference type="EMBL" id="VEVO01000015">
    <property type="protein sequence ID" value="KAF0030510.1"/>
    <property type="molecule type" value="Genomic_DNA"/>
</dbReference>
<gene>
    <name evidence="1" type="ORF">F2P81_017241</name>
</gene>
<organism evidence="1 2">
    <name type="scientific">Scophthalmus maximus</name>
    <name type="common">Turbot</name>
    <name type="synonym">Psetta maxima</name>
    <dbReference type="NCBI Taxonomy" id="52904"/>
    <lineage>
        <taxon>Eukaryota</taxon>
        <taxon>Metazoa</taxon>
        <taxon>Chordata</taxon>
        <taxon>Craniata</taxon>
        <taxon>Vertebrata</taxon>
        <taxon>Euteleostomi</taxon>
        <taxon>Actinopterygii</taxon>
        <taxon>Neopterygii</taxon>
        <taxon>Teleostei</taxon>
        <taxon>Neoteleostei</taxon>
        <taxon>Acanthomorphata</taxon>
        <taxon>Carangaria</taxon>
        <taxon>Pleuronectiformes</taxon>
        <taxon>Pleuronectoidei</taxon>
        <taxon>Scophthalmidae</taxon>
        <taxon>Scophthalmus</taxon>
    </lineage>
</organism>
<dbReference type="Proteomes" id="UP000438429">
    <property type="component" value="Unassembled WGS sequence"/>
</dbReference>
<evidence type="ECO:0000313" key="1">
    <source>
        <dbReference type="EMBL" id="KAF0030510.1"/>
    </source>
</evidence>
<dbReference type="AlphaFoldDB" id="A0A6A4SF91"/>